<organism evidence="5 6">
    <name type="scientific">Fusobacterium mortiferum</name>
    <dbReference type="NCBI Taxonomy" id="850"/>
    <lineage>
        <taxon>Bacteria</taxon>
        <taxon>Fusobacteriati</taxon>
        <taxon>Fusobacteriota</taxon>
        <taxon>Fusobacteriia</taxon>
        <taxon>Fusobacteriales</taxon>
        <taxon>Fusobacteriaceae</taxon>
        <taxon>Fusobacterium</taxon>
    </lineage>
</organism>
<dbReference type="Pfam" id="PF01420">
    <property type="entry name" value="Methylase_S"/>
    <property type="match status" value="2"/>
</dbReference>
<evidence type="ECO:0000256" key="2">
    <source>
        <dbReference type="ARBA" id="ARBA00022747"/>
    </source>
</evidence>
<dbReference type="InterPro" id="IPR000055">
    <property type="entry name" value="Restrct_endonuc_typeI_TRD"/>
</dbReference>
<dbReference type="RefSeq" id="WP_204716947.1">
    <property type="nucleotide sequence ID" value="NZ_JACJLT010000309.1"/>
</dbReference>
<protein>
    <submittedName>
        <fullName evidence="5">Restriction endonuclease subunit S</fullName>
    </submittedName>
</protein>
<sequence>SVREIFLSILVRNEITSKSGGSTRYNVGQETLKDVRLLFPILQEQEKIANFLTNIDKKISLTEKKLELFREYKKGVMQKIFSQELRFKDSNGNDYPEWEEKTLGNYINFLTGYPFNSKKFNEEKRGVPLIRIRNLLDSNISTYYEGEYENKYIIKREDILIGMDGDFNVVKWKNNGALLNQRIVKVFSKNNLELCNTFLYYILEKPIKNINLKTFSTTVKHLSVKDIEKIIVNLPILKEQEKIANFLSDID</sequence>
<dbReference type="GO" id="GO:0004519">
    <property type="term" value="F:endonuclease activity"/>
    <property type="evidence" value="ECO:0007669"/>
    <property type="project" value="UniProtKB-KW"/>
</dbReference>
<dbReference type="Proteomes" id="UP000728968">
    <property type="component" value="Unassembled WGS sequence"/>
</dbReference>
<keyword evidence="5" id="KW-0255">Endonuclease</keyword>
<evidence type="ECO:0000313" key="5">
    <source>
        <dbReference type="EMBL" id="MBM6876346.1"/>
    </source>
</evidence>
<dbReference type="EMBL" id="JACJLT010000309">
    <property type="protein sequence ID" value="MBM6876346.1"/>
    <property type="molecule type" value="Genomic_DNA"/>
</dbReference>
<dbReference type="Gene3D" id="3.90.220.20">
    <property type="entry name" value="DNA methylase specificity domains"/>
    <property type="match status" value="2"/>
</dbReference>
<accession>A0ABS2G4J6</accession>
<feature type="domain" description="Type I restriction modification DNA specificity" evidence="4">
    <location>
        <begin position="10"/>
        <end position="67"/>
    </location>
</feature>
<feature type="non-terminal residue" evidence="5">
    <location>
        <position position="251"/>
    </location>
</feature>
<keyword evidence="3" id="KW-0238">DNA-binding</keyword>
<keyword evidence="6" id="KW-1185">Reference proteome</keyword>
<keyword evidence="2" id="KW-0680">Restriction system</keyword>
<evidence type="ECO:0000256" key="3">
    <source>
        <dbReference type="ARBA" id="ARBA00023125"/>
    </source>
</evidence>
<dbReference type="CDD" id="cd17257">
    <property type="entry name" value="RMtype1_S_EcoBI-TRD1-CR1_like"/>
    <property type="match status" value="1"/>
</dbReference>
<dbReference type="InterPro" id="IPR052021">
    <property type="entry name" value="Type-I_RS_S_subunit"/>
</dbReference>
<gene>
    <name evidence="5" type="ORF">H6A04_11985</name>
</gene>
<reference evidence="5 6" key="1">
    <citation type="journal article" date="2021" name="Sci. Rep.">
        <title>The distribution of antibiotic resistance genes in chicken gut microbiota commensals.</title>
        <authorList>
            <person name="Juricova H."/>
            <person name="Matiasovicova J."/>
            <person name="Kubasova T."/>
            <person name="Cejkova D."/>
            <person name="Rychlik I."/>
        </authorList>
    </citation>
    <scope>NUCLEOTIDE SEQUENCE [LARGE SCALE GENOMIC DNA]</scope>
    <source>
        <strain evidence="5 6">An425</strain>
    </source>
</reference>
<proteinExistence type="inferred from homology"/>
<evidence type="ECO:0000313" key="6">
    <source>
        <dbReference type="Proteomes" id="UP000728968"/>
    </source>
</evidence>
<evidence type="ECO:0000256" key="1">
    <source>
        <dbReference type="ARBA" id="ARBA00010923"/>
    </source>
</evidence>
<keyword evidence="5" id="KW-0540">Nuclease</keyword>
<keyword evidence="5" id="KW-0378">Hydrolase</keyword>
<feature type="non-terminal residue" evidence="5">
    <location>
        <position position="1"/>
    </location>
</feature>
<feature type="domain" description="Type I restriction modification DNA specificity" evidence="4">
    <location>
        <begin position="97"/>
        <end position="251"/>
    </location>
</feature>
<dbReference type="SUPFAM" id="SSF116734">
    <property type="entry name" value="DNA methylase specificity domain"/>
    <property type="match status" value="2"/>
</dbReference>
<name>A0ABS2G4J6_FUSMR</name>
<evidence type="ECO:0000259" key="4">
    <source>
        <dbReference type="Pfam" id="PF01420"/>
    </source>
</evidence>
<dbReference type="InterPro" id="IPR044946">
    <property type="entry name" value="Restrct_endonuc_typeI_TRD_sf"/>
</dbReference>
<dbReference type="PANTHER" id="PTHR30408:SF12">
    <property type="entry name" value="TYPE I RESTRICTION ENZYME MJAVIII SPECIFICITY SUBUNIT"/>
    <property type="match status" value="1"/>
</dbReference>
<comment type="similarity">
    <text evidence="1">Belongs to the type-I restriction system S methylase family.</text>
</comment>
<comment type="caution">
    <text evidence="5">The sequence shown here is derived from an EMBL/GenBank/DDBJ whole genome shotgun (WGS) entry which is preliminary data.</text>
</comment>
<dbReference type="PANTHER" id="PTHR30408">
    <property type="entry name" value="TYPE-1 RESTRICTION ENZYME ECOKI SPECIFICITY PROTEIN"/>
    <property type="match status" value="1"/>
</dbReference>